<dbReference type="AlphaFoldDB" id="A0A9Q3JG32"/>
<keyword evidence="2" id="KW-1185">Reference proteome</keyword>
<reference evidence="1" key="1">
    <citation type="submission" date="2021-03" db="EMBL/GenBank/DDBJ databases">
        <title>Draft genome sequence of rust myrtle Austropuccinia psidii MF-1, a brazilian biotype.</title>
        <authorList>
            <person name="Quecine M.C."/>
            <person name="Pachon D.M.R."/>
            <person name="Bonatelli M.L."/>
            <person name="Correr F.H."/>
            <person name="Franceschini L.M."/>
            <person name="Leite T.F."/>
            <person name="Margarido G.R.A."/>
            <person name="Almeida C.A."/>
            <person name="Ferrarezi J.A."/>
            <person name="Labate C.A."/>
        </authorList>
    </citation>
    <scope>NUCLEOTIDE SEQUENCE</scope>
    <source>
        <strain evidence="1">MF-1</strain>
    </source>
</reference>
<accession>A0A9Q3JG32</accession>
<proteinExistence type="predicted"/>
<name>A0A9Q3JG32_9BASI</name>
<comment type="caution">
    <text evidence="1">The sequence shown here is derived from an EMBL/GenBank/DDBJ whole genome shotgun (WGS) entry which is preliminary data.</text>
</comment>
<dbReference type="GO" id="GO:0003676">
    <property type="term" value="F:nucleic acid binding"/>
    <property type="evidence" value="ECO:0007669"/>
    <property type="project" value="InterPro"/>
</dbReference>
<sequence length="134" mass="15542">MSEERKIEIINTCSWWASWRKDVIEHSHCCDRFQNVNKATGERFGLMIHSQEPSTPREIFHVDWVNNLPPGGEKSQNACLVIVDRYRKNQIFFPFHKADTAMDTALLISHRVISHNGPFENIISEMDPKFTSAL</sequence>
<dbReference type="OrthoDB" id="2273864at2759"/>
<organism evidence="1 2">
    <name type="scientific">Austropuccinia psidii MF-1</name>
    <dbReference type="NCBI Taxonomy" id="1389203"/>
    <lineage>
        <taxon>Eukaryota</taxon>
        <taxon>Fungi</taxon>
        <taxon>Dikarya</taxon>
        <taxon>Basidiomycota</taxon>
        <taxon>Pucciniomycotina</taxon>
        <taxon>Pucciniomycetes</taxon>
        <taxon>Pucciniales</taxon>
        <taxon>Sphaerophragmiaceae</taxon>
        <taxon>Austropuccinia</taxon>
    </lineage>
</organism>
<evidence type="ECO:0008006" key="3">
    <source>
        <dbReference type="Google" id="ProtNLM"/>
    </source>
</evidence>
<dbReference type="Gene3D" id="3.30.420.10">
    <property type="entry name" value="Ribonuclease H-like superfamily/Ribonuclease H"/>
    <property type="match status" value="1"/>
</dbReference>
<protein>
    <recommendedName>
        <fullName evidence="3">Integrase catalytic domain-containing protein</fullName>
    </recommendedName>
</protein>
<evidence type="ECO:0000313" key="1">
    <source>
        <dbReference type="EMBL" id="MBW0560965.1"/>
    </source>
</evidence>
<dbReference type="InterPro" id="IPR050951">
    <property type="entry name" value="Retrovirus_Pol_polyprotein"/>
</dbReference>
<dbReference type="InterPro" id="IPR036397">
    <property type="entry name" value="RNaseH_sf"/>
</dbReference>
<dbReference type="Proteomes" id="UP000765509">
    <property type="component" value="Unassembled WGS sequence"/>
</dbReference>
<dbReference type="PANTHER" id="PTHR37984:SF5">
    <property type="entry name" value="PROTEIN NYNRIN-LIKE"/>
    <property type="match status" value="1"/>
</dbReference>
<dbReference type="EMBL" id="AVOT02070327">
    <property type="protein sequence ID" value="MBW0560965.1"/>
    <property type="molecule type" value="Genomic_DNA"/>
</dbReference>
<dbReference type="PANTHER" id="PTHR37984">
    <property type="entry name" value="PROTEIN CBG26694"/>
    <property type="match status" value="1"/>
</dbReference>
<evidence type="ECO:0000313" key="2">
    <source>
        <dbReference type="Proteomes" id="UP000765509"/>
    </source>
</evidence>
<gene>
    <name evidence="1" type="ORF">O181_100680</name>
</gene>